<protein>
    <recommendedName>
        <fullName evidence="4">Tetratricopeptide repeat protein</fullName>
    </recommendedName>
</protein>
<name>A0A953J644_9BACT</name>
<dbReference type="EMBL" id="JAIOIV010000074">
    <property type="protein sequence ID" value="MBZ0156368.1"/>
    <property type="molecule type" value="Genomic_DNA"/>
</dbReference>
<comment type="caution">
    <text evidence="2">The sequence shown here is derived from an EMBL/GenBank/DDBJ whole genome shotgun (WGS) entry which is preliminary data.</text>
</comment>
<dbReference type="PANTHER" id="PTHR45588">
    <property type="entry name" value="TPR DOMAIN-CONTAINING PROTEIN"/>
    <property type="match status" value="1"/>
</dbReference>
<evidence type="ECO:0000313" key="2">
    <source>
        <dbReference type="EMBL" id="MBZ0156368.1"/>
    </source>
</evidence>
<reference evidence="2" key="2">
    <citation type="submission" date="2021-08" db="EMBL/GenBank/DDBJ databases">
        <authorList>
            <person name="Dalcin Martins P."/>
        </authorList>
    </citation>
    <scope>NUCLEOTIDE SEQUENCE</scope>
    <source>
        <strain evidence="2">MAG_39</strain>
    </source>
</reference>
<evidence type="ECO:0008006" key="4">
    <source>
        <dbReference type="Google" id="ProtNLM"/>
    </source>
</evidence>
<proteinExistence type="predicted"/>
<dbReference type="InterPro" id="IPR011990">
    <property type="entry name" value="TPR-like_helical_dom_sf"/>
</dbReference>
<gene>
    <name evidence="2" type="ORF">K8I29_09195</name>
</gene>
<dbReference type="SMART" id="SM00028">
    <property type="entry name" value="TPR"/>
    <property type="match status" value="3"/>
</dbReference>
<reference evidence="2" key="1">
    <citation type="journal article" date="2021" name="bioRxiv">
        <title>Unraveling nitrogen, sulfur and carbon metabolic pathways and microbial community transcriptional responses to substrate deprivation and toxicity stresses in a bioreactor mimicking anoxic brackish coastal sediment conditions.</title>
        <authorList>
            <person name="Martins P.D."/>
            <person name="Echeveste M.J."/>
            <person name="Arshad A."/>
            <person name="Kurth J."/>
            <person name="Ouboter H."/>
            <person name="Jetten M.S.M."/>
            <person name="Welte C.U."/>
        </authorList>
    </citation>
    <scope>NUCLEOTIDE SEQUENCE</scope>
    <source>
        <strain evidence="2">MAG_39</strain>
    </source>
</reference>
<dbReference type="AlphaFoldDB" id="A0A953J644"/>
<evidence type="ECO:0000256" key="1">
    <source>
        <dbReference type="SAM" id="SignalP"/>
    </source>
</evidence>
<keyword evidence="1" id="KW-0732">Signal</keyword>
<accession>A0A953J644</accession>
<dbReference type="InterPro" id="IPR019734">
    <property type="entry name" value="TPR_rpt"/>
</dbReference>
<dbReference type="Proteomes" id="UP000705867">
    <property type="component" value="Unassembled WGS sequence"/>
</dbReference>
<organism evidence="2 3">
    <name type="scientific">Candidatus Nitrobium versatile</name>
    <dbReference type="NCBI Taxonomy" id="2884831"/>
    <lineage>
        <taxon>Bacteria</taxon>
        <taxon>Pseudomonadati</taxon>
        <taxon>Nitrospirota</taxon>
        <taxon>Nitrospiria</taxon>
        <taxon>Nitrospirales</taxon>
        <taxon>Nitrospiraceae</taxon>
        <taxon>Candidatus Nitrobium</taxon>
    </lineage>
</organism>
<dbReference type="SUPFAM" id="SSF48452">
    <property type="entry name" value="TPR-like"/>
    <property type="match status" value="1"/>
</dbReference>
<dbReference type="PANTHER" id="PTHR45588:SF1">
    <property type="entry name" value="WW DOMAIN-CONTAINING PROTEIN"/>
    <property type="match status" value="1"/>
</dbReference>
<feature type="chain" id="PRO_5037399401" description="Tetratricopeptide repeat protein" evidence="1">
    <location>
        <begin position="25"/>
        <end position="542"/>
    </location>
</feature>
<evidence type="ECO:0000313" key="3">
    <source>
        <dbReference type="Proteomes" id="UP000705867"/>
    </source>
</evidence>
<dbReference type="Gene3D" id="1.25.40.10">
    <property type="entry name" value="Tetratricopeptide repeat domain"/>
    <property type="match status" value="2"/>
</dbReference>
<sequence>MTVAKLFAWALVIVLCLGVSGPGAQTAKPEKLGEVNFPVSCNDAAQKEFNRAMALFHSFWFDPAKKSFSKVLQHDPECGMAHWGIAIMSMGNPFAWPPNPNALKAAAVAMEEARRVGAKSTRERDYIDALGAFFKDWETTEHRPRVVAYEKAMEGVATRYPQDIEAQILYALALNITALSTDKTFANQLKAAGILEPLFKKYPNHPGIAHYLIHTYDYAELADRGLPAARAFSRIAPSVPHALHMPSHIFSRVGLWQEMVEDNRASYLAAKSELKEATLDIGTYDALHAMDYMVFGLLQQAQDKGAKQLLDEVAAIRKVNVENFVAAYAFAAIPSRFALERGDWKQAAELILSPDSLSWNKFPQAEAILVFARGLGAARAGNIAAAHKDVERLQTLKKAMTEAKIGYWAGQTDIQIKTVNAWIALAEKRHNDALQLMRAATEAEEASDKHPVTPGNVVPSRELLAEMLTALNQPAQALAEYERSLKRDPNRFRGIYGAARAAEASGNREAARNYYIKLQTLTANRDTERPELAEAKAFLEKR</sequence>
<feature type="signal peptide" evidence="1">
    <location>
        <begin position="1"/>
        <end position="24"/>
    </location>
</feature>